<dbReference type="GO" id="GO:0008097">
    <property type="term" value="F:5S rRNA binding"/>
    <property type="evidence" value="ECO:0007669"/>
    <property type="project" value="TreeGrafter"/>
</dbReference>
<dbReference type="Proteomes" id="UP001431783">
    <property type="component" value="Unassembled WGS sequence"/>
</dbReference>
<evidence type="ECO:0000256" key="3">
    <source>
        <dbReference type="ARBA" id="ARBA00022517"/>
    </source>
</evidence>
<protein>
    <recommendedName>
        <fullName evidence="2 5">Ribosome biogenesis protein NOP53</fullName>
    </recommendedName>
</protein>
<dbReference type="PANTHER" id="PTHR14211">
    <property type="entry name" value="GLIOMA SUPPRESSOR CANDIDATE REGION GENE 2"/>
    <property type="match status" value="1"/>
</dbReference>
<organism evidence="7 8">
    <name type="scientific">Henosepilachna vigintioctopunctata</name>
    <dbReference type="NCBI Taxonomy" id="420089"/>
    <lineage>
        <taxon>Eukaryota</taxon>
        <taxon>Metazoa</taxon>
        <taxon>Ecdysozoa</taxon>
        <taxon>Arthropoda</taxon>
        <taxon>Hexapoda</taxon>
        <taxon>Insecta</taxon>
        <taxon>Pterygota</taxon>
        <taxon>Neoptera</taxon>
        <taxon>Endopterygota</taxon>
        <taxon>Coleoptera</taxon>
        <taxon>Polyphaga</taxon>
        <taxon>Cucujiformia</taxon>
        <taxon>Coccinelloidea</taxon>
        <taxon>Coccinellidae</taxon>
        <taxon>Epilachninae</taxon>
        <taxon>Epilachnini</taxon>
        <taxon>Henosepilachna</taxon>
    </lineage>
</organism>
<evidence type="ECO:0000256" key="2">
    <source>
        <dbReference type="ARBA" id="ARBA00018339"/>
    </source>
</evidence>
<dbReference type="Pfam" id="PF07767">
    <property type="entry name" value="Nop53"/>
    <property type="match status" value="1"/>
</dbReference>
<dbReference type="EMBL" id="JARQZJ010000121">
    <property type="protein sequence ID" value="KAK9888932.1"/>
    <property type="molecule type" value="Genomic_DNA"/>
</dbReference>
<evidence type="ECO:0000256" key="6">
    <source>
        <dbReference type="SAM" id="MobiDB-lite"/>
    </source>
</evidence>
<comment type="function">
    <text evidence="5">May play a role in ribosome biogenesis.</text>
</comment>
<dbReference type="AlphaFoldDB" id="A0AAW1V9E1"/>
<name>A0AAW1V9E1_9CUCU</name>
<comment type="subcellular location">
    <subcellularLocation>
        <location evidence="5">Nucleus</location>
        <location evidence="5">Nucleolus</location>
    </subcellularLocation>
    <subcellularLocation>
        <location evidence="5">Nucleus</location>
        <location evidence="5">Nucleoplasm</location>
    </subcellularLocation>
</comment>
<evidence type="ECO:0000256" key="5">
    <source>
        <dbReference type="PIRNR" id="PIRNR017302"/>
    </source>
</evidence>
<keyword evidence="8" id="KW-1185">Reference proteome</keyword>
<proteinExistence type="inferred from homology"/>
<reference evidence="7 8" key="1">
    <citation type="submission" date="2023-03" db="EMBL/GenBank/DDBJ databases">
        <title>Genome insight into feeding habits of ladybird beetles.</title>
        <authorList>
            <person name="Li H.-S."/>
            <person name="Huang Y.-H."/>
            <person name="Pang H."/>
        </authorList>
    </citation>
    <scope>NUCLEOTIDE SEQUENCE [LARGE SCALE GENOMIC DNA]</scope>
    <source>
        <strain evidence="7">SYSU_2023b</strain>
        <tissue evidence="7">Whole body</tissue>
    </source>
</reference>
<dbReference type="GO" id="GO:0005654">
    <property type="term" value="C:nucleoplasm"/>
    <property type="evidence" value="ECO:0007669"/>
    <property type="project" value="UniProtKB-SubCell"/>
</dbReference>
<evidence type="ECO:0000313" key="8">
    <source>
        <dbReference type="Proteomes" id="UP001431783"/>
    </source>
</evidence>
<dbReference type="PIRSF" id="PIRSF017302">
    <property type="entry name" value="Gltscr2"/>
    <property type="match status" value="1"/>
</dbReference>
<accession>A0AAW1V9E1</accession>
<keyword evidence="3 5" id="KW-0690">Ribosome biogenesis</keyword>
<dbReference type="GO" id="GO:0005730">
    <property type="term" value="C:nucleolus"/>
    <property type="evidence" value="ECO:0007669"/>
    <property type="project" value="UniProtKB-SubCell"/>
</dbReference>
<keyword evidence="4 5" id="KW-0539">Nucleus</keyword>
<dbReference type="GO" id="GO:0006364">
    <property type="term" value="P:rRNA processing"/>
    <property type="evidence" value="ECO:0007669"/>
    <property type="project" value="TreeGrafter"/>
</dbReference>
<dbReference type="GO" id="GO:0000027">
    <property type="term" value="P:ribosomal large subunit assembly"/>
    <property type="evidence" value="ECO:0007669"/>
    <property type="project" value="UniProtKB-UniRule"/>
</dbReference>
<feature type="region of interest" description="Disordered" evidence="6">
    <location>
        <begin position="257"/>
        <end position="300"/>
    </location>
</feature>
<dbReference type="PANTHER" id="PTHR14211:SF7">
    <property type="entry name" value="RIBOSOME BIOGENESIS PROTEIN NOP53"/>
    <property type="match status" value="1"/>
</dbReference>
<gene>
    <name evidence="7" type="ORF">WA026_001151</name>
</gene>
<feature type="compositionally biased region" description="Basic and acidic residues" evidence="6">
    <location>
        <begin position="263"/>
        <end position="280"/>
    </location>
</feature>
<dbReference type="InterPro" id="IPR011687">
    <property type="entry name" value="Nop53/GLTSCR2"/>
</dbReference>
<sequence length="445" mass="52049">MKTKRVSKRNKISWRKHVNIDDVEDFLEEQRLEERLGPKSSLTEKQLFIIDKPDVTKISKKEKCRLKLANPVCFQLLKPHTNVPDPISKRNRVRSKEERKSKLVKLREEERKIKGILKAKEVNSIKGKELYEKKKKQLPKRGEFTKDIWEVQNNVTNINEWINPESTVHNLRQTGVYLKKVVSSVTKKPTVLPTIDPPHPGLSYNPSFEDHQNLLKEVATKEQELIKRDKHLNRVTKNIFRTVSAGTRDKTWLTEMSQGLSFENRESSKNEKPSETDGEYRSINPPAENKKKTLKQRRKQKEQLIAARLRRIAKIEKKKVSDLHKLKDLKEKANLVDQKILLNKQKREKYNELKSKQTKRLGARKFEETDLEFNMPGDLTGTLRGLKKESSLLVDRFVSLQKRNVIPPSVRIQAKKAKFKRFVKPGHKDDWKSTVARVKTSLNNK</sequence>
<evidence type="ECO:0000256" key="1">
    <source>
        <dbReference type="ARBA" id="ARBA00008838"/>
    </source>
</evidence>
<evidence type="ECO:0000313" key="7">
    <source>
        <dbReference type="EMBL" id="KAK9888932.1"/>
    </source>
</evidence>
<comment type="caution">
    <text evidence="7">The sequence shown here is derived from an EMBL/GenBank/DDBJ whole genome shotgun (WGS) entry which is preliminary data.</text>
</comment>
<evidence type="ECO:0000256" key="4">
    <source>
        <dbReference type="ARBA" id="ARBA00023242"/>
    </source>
</evidence>
<comment type="similarity">
    <text evidence="1 5">Belongs to the NOP53 family.</text>
</comment>